<reference evidence="6" key="3">
    <citation type="submission" date="2018-05" db="EMBL/GenBank/DDBJ databases">
        <title>OgluRS3 (Oryza glumaepatula Reference Sequence Version 3).</title>
        <authorList>
            <person name="Zhang J."/>
            <person name="Kudrna D."/>
            <person name="Lee S."/>
            <person name="Talag J."/>
            <person name="Welchert J."/>
            <person name="Wing R.A."/>
        </authorList>
    </citation>
    <scope>NUCLEOTIDE SEQUENCE [LARGE SCALE GENOMIC DNA]</scope>
</reference>
<keyword evidence="7" id="KW-1185">Reference proteome</keyword>
<dbReference type="FunFam" id="3.30.70.3160:FF:000001">
    <property type="entry name" value="Probable tRNA pseudouridine synthase D"/>
    <property type="match status" value="1"/>
</dbReference>
<evidence type="ECO:0000256" key="4">
    <source>
        <dbReference type="SAM" id="MobiDB-lite"/>
    </source>
</evidence>
<dbReference type="Proteomes" id="UP000026961">
    <property type="component" value="Chromosome 1"/>
</dbReference>
<proteinExistence type="inferred from homology"/>
<feature type="compositionally biased region" description="Low complexity" evidence="4">
    <location>
        <begin position="1"/>
        <end position="15"/>
    </location>
</feature>
<dbReference type="InterPro" id="IPR001656">
    <property type="entry name" value="PsdUridine_synth_TruD"/>
</dbReference>
<dbReference type="Gene3D" id="3.30.2350.20">
    <property type="entry name" value="TruD, catalytic domain"/>
    <property type="match status" value="2"/>
</dbReference>
<dbReference type="CDD" id="cd02576">
    <property type="entry name" value="PseudoU_synth_ScPUS7"/>
    <property type="match status" value="1"/>
</dbReference>
<dbReference type="GO" id="GO:0003723">
    <property type="term" value="F:RNA binding"/>
    <property type="evidence" value="ECO:0007669"/>
    <property type="project" value="InterPro"/>
</dbReference>
<reference evidence="6" key="2">
    <citation type="submission" date="2015-04" db="UniProtKB">
        <authorList>
            <consortium name="EnsemblPlants"/>
        </authorList>
    </citation>
    <scope>IDENTIFICATION</scope>
</reference>
<evidence type="ECO:0000313" key="7">
    <source>
        <dbReference type="Proteomes" id="UP000026961"/>
    </source>
</evidence>
<accession>A0A0D9YFL6</accession>
<evidence type="ECO:0000256" key="2">
    <source>
        <dbReference type="ARBA" id="ARBA00022694"/>
    </source>
</evidence>
<name>A0A0D9YFL6_9ORYZ</name>
<dbReference type="PROSITE" id="PS50984">
    <property type="entry name" value="TRUD"/>
    <property type="match status" value="1"/>
</dbReference>
<feature type="region of interest" description="Disordered" evidence="4">
    <location>
        <begin position="195"/>
        <end position="218"/>
    </location>
</feature>
<reference evidence="6" key="1">
    <citation type="submission" date="2013-08" db="EMBL/GenBank/DDBJ databases">
        <title>Oryza genome evolution.</title>
        <authorList>
            <person name="Wing R.A."/>
            <person name="Panaud O."/>
            <person name="Oliveira A.C."/>
        </authorList>
    </citation>
    <scope>NUCLEOTIDE SEQUENCE</scope>
</reference>
<dbReference type="Pfam" id="PF01142">
    <property type="entry name" value="TruD"/>
    <property type="match status" value="1"/>
</dbReference>
<dbReference type="eggNOG" id="KOG2339">
    <property type="taxonomic scope" value="Eukaryota"/>
</dbReference>
<dbReference type="InterPro" id="IPR042214">
    <property type="entry name" value="TruD_catalytic"/>
</dbReference>
<dbReference type="GO" id="GO:0009982">
    <property type="term" value="F:pseudouridine synthase activity"/>
    <property type="evidence" value="ECO:0007669"/>
    <property type="project" value="InterPro"/>
</dbReference>
<keyword evidence="2" id="KW-0819">tRNA processing</keyword>
<dbReference type="PROSITE" id="PS01268">
    <property type="entry name" value="UPF0024"/>
    <property type="match status" value="1"/>
</dbReference>
<dbReference type="AlphaFoldDB" id="A0A0D9YFL6"/>
<organism evidence="6">
    <name type="scientific">Oryza glumipatula</name>
    <dbReference type="NCBI Taxonomy" id="40148"/>
    <lineage>
        <taxon>Eukaryota</taxon>
        <taxon>Viridiplantae</taxon>
        <taxon>Streptophyta</taxon>
        <taxon>Embryophyta</taxon>
        <taxon>Tracheophyta</taxon>
        <taxon>Spermatophyta</taxon>
        <taxon>Magnoliopsida</taxon>
        <taxon>Liliopsida</taxon>
        <taxon>Poales</taxon>
        <taxon>Poaceae</taxon>
        <taxon>BOP clade</taxon>
        <taxon>Oryzoideae</taxon>
        <taxon>Oryzeae</taxon>
        <taxon>Oryzinae</taxon>
        <taxon>Oryza</taxon>
    </lineage>
</organism>
<dbReference type="NCBIfam" id="TIGR00094">
    <property type="entry name" value="tRNA_TruD_broad"/>
    <property type="match status" value="1"/>
</dbReference>
<dbReference type="EnsemblPlants" id="OGLUM01G36810.3">
    <property type="protein sequence ID" value="OGLUM01G36810.3"/>
    <property type="gene ID" value="OGLUM01G36810"/>
</dbReference>
<dbReference type="InterPro" id="IPR020119">
    <property type="entry name" value="PsdUridine_synth_TruD_CS"/>
</dbReference>
<dbReference type="SUPFAM" id="SSF55120">
    <property type="entry name" value="Pseudouridine synthase"/>
    <property type="match status" value="1"/>
</dbReference>
<evidence type="ECO:0000256" key="3">
    <source>
        <dbReference type="ARBA" id="ARBA00023235"/>
    </source>
</evidence>
<dbReference type="PANTHER" id="PTHR13326:SF8">
    <property type="entry name" value="PSEUDOURIDINE SYNTHASE FAMILY PROTEIN"/>
    <property type="match status" value="1"/>
</dbReference>
<feature type="region of interest" description="Disordered" evidence="4">
    <location>
        <begin position="1"/>
        <end position="48"/>
    </location>
</feature>
<protein>
    <recommendedName>
        <fullName evidence="5">TRUD domain-containing protein</fullName>
    </recommendedName>
</protein>
<dbReference type="HAMAP" id="MF_01082">
    <property type="entry name" value="TruD"/>
    <property type="match status" value="1"/>
</dbReference>
<dbReference type="Gramene" id="OGLUM01G36810.3">
    <property type="protein sequence ID" value="OGLUM01G36810.3"/>
    <property type="gene ID" value="OGLUM01G36810"/>
</dbReference>
<dbReference type="FunFam" id="3.30.2350.20:FF:000006">
    <property type="entry name" value="Multisubstrate pseudouridine synthase 7"/>
    <property type="match status" value="1"/>
</dbReference>
<dbReference type="GO" id="GO:0001522">
    <property type="term" value="P:pseudouridine synthesis"/>
    <property type="evidence" value="ECO:0007669"/>
    <property type="project" value="InterPro"/>
</dbReference>
<sequence length="744" mass="82448">MRGRHLLSPLLSPLAYPKPPSSRLAPRRVASHRTVAPPPAARRTPLSEPDVGISRFASALPGFRGALKQRYSDFVVHEVALDGSLVRLTSFDLPDGECVDAKEGGMDEAQALESFRLLCGDADCEALRGFLERVSEGGDSDVSPIILSADADKTHRSEVHDFFKRNFEALLTDTVEHSDGIQRCIRVRLKPGRRERRDVDGRGRNRKGTGSSGWRDDKPFDSRGSIIWPDHLGKFIRFHLYKENKDTQEALGKIGKMLGLQPRSFGFAGTKDKRAVTTQQVTVFKVQASRLVALNSKLIGIKVGDFSYVKEGLALGQLMGNRFTITLRSVVTESEDVIKAALDGLITNGFINYYGLQRFGSGSVPNHQVGAALLRGEWRNAVQLILGPREGDILEHGDIGTALRNFPRYLITERAIRLKKYPGNYLQALMAIPRTLRLMYVHSYQSYLWNHAASMRVQKYGISRVVEGDLVYKKESPFEQGALKATSEDDGQTMSSEMNACCETLPEEMIQSVKIADSEDLSKSLYTFEDVVLPLPGSETLFPGNEVAGIYHEIAMKDGINLRESVHGVEDLITYTDEKIPLVETDLDVLSKTKPLEVNELLSDGISSCTSHDSGLEASLDASESINGASLVVAEAKSIGSSDMLEKLAIKLAFTLPASSYATMAIRELMKTSTSVFLQFSDHFFDFSKLKLSYEQISSVFCVVNIFLSFWLHTGCSSENIKHLNLRPFALFMKLISDLKDMDV</sequence>
<comment type="similarity">
    <text evidence="1">Belongs to the pseudouridine synthase TruD family.</text>
</comment>
<dbReference type="GO" id="GO:0008033">
    <property type="term" value="P:tRNA processing"/>
    <property type="evidence" value="ECO:0007669"/>
    <property type="project" value="UniProtKB-KW"/>
</dbReference>
<dbReference type="GO" id="GO:0005634">
    <property type="term" value="C:nucleus"/>
    <property type="evidence" value="ECO:0007669"/>
    <property type="project" value="TreeGrafter"/>
</dbReference>
<dbReference type="PIRSF" id="PIRSF037016">
    <property type="entry name" value="Pseudouridin_synth_euk_prd"/>
    <property type="match status" value="1"/>
</dbReference>
<evidence type="ECO:0000256" key="1">
    <source>
        <dbReference type="ARBA" id="ARBA00007953"/>
    </source>
</evidence>
<dbReference type="STRING" id="40148.A0A0D9YFL6"/>
<evidence type="ECO:0000313" key="6">
    <source>
        <dbReference type="EnsemblPlants" id="OGLUM01G36810.3"/>
    </source>
</evidence>
<evidence type="ECO:0000259" key="5">
    <source>
        <dbReference type="PROSITE" id="PS50984"/>
    </source>
</evidence>
<feature type="domain" description="TRUD" evidence="5">
    <location>
        <begin position="349"/>
        <end position="585"/>
    </location>
</feature>
<dbReference type="PANTHER" id="PTHR13326">
    <property type="entry name" value="TRNA PSEUDOURIDINE SYNTHASE D"/>
    <property type="match status" value="1"/>
</dbReference>
<dbReference type="InterPro" id="IPR020103">
    <property type="entry name" value="PsdUridine_synth_cat_dom_sf"/>
</dbReference>
<keyword evidence="3" id="KW-0413">Isomerase</keyword>
<dbReference type="InterPro" id="IPR011760">
    <property type="entry name" value="PsdUridine_synth_TruD_insert"/>
</dbReference>